<evidence type="ECO:0000313" key="9">
    <source>
        <dbReference type="EMBL" id="CAD7286947.1"/>
    </source>
</evidence>
<feature type="transmembrane region" description="Helical" evidence="7">
    <location>
        <begin position="72"/>
        <end position="96"/>
    </location>
</feature>
<feature type="transmembrane region" description="Helical" evidence="7">
    <location>
        <begin position="7"/>
        <end position="27"/>
    </location>
</feature>
<keyword evidence="5 7" id="KW-1133">Transmembrane helix</keyword>
<dbReference type="SUPFAM" id="SSF161098">
    <property type="entry name" value="MetI-like"/>
    <property type="match status" value="1"/>
</dbReference>
<dbReference type="PANTHER" id="PTHR43386">
    <property type="entry name" value="OLIGOPEPTIDE TRANSPORT SYSTEM PERMEASE PROTEIN APPC"/>
    <property type="match status" value="1"/>
</dbReference>
<accession>A0ABM8Q2H0</accession>
<evidence type="ECO:0000256" key="3">
    <source>
        <dbReference type="ARBA" id="ARBA00022475"/>
    </source>
</evidence>
<dbReference type="PANTHER" id="PTHR43386:SF1">
    <property type="entry name" value="D,D-DIPEPTIDE TRANSPORT SYSTEM PERMEASE PROTEIN DDPC-RELATED"/>
    <property type="match status" value="1"/>
</dbReference>
<dbReference type="CDD" id="cd06261">
    <property type="entry name" value="TM_PBP2"/>
    <property type="match status" value="1"/>
</dbReference>
<sequence>MKKFGVYFAFFMAFLLIFISIFAHYIVPADVNEVDLLLKFEGISSEHFLGTDHLGRDEFFRLLLATSVSLKAAFLTLFLIIFIGVFIGGVAGFAGGRVDQIFMRICDLFFSVPTLILALFLVGILGVGLTNIIIAIALSHWAWYARIVRSIVLGLKNNEYVMISVTSGASFWQNFKKNMLKPIISQCLVLATLDIGHIILHISGLSFLGLGVKAPTPEWGVMISDAKEYIFSHPELIFYPGFMIFLCVMSFNIIGEYLCEKFDVKHLEHP</sequence>
<dbReference type="Proteomes" id="UP000789359">
    <property type="component" value="Unassembled WGS sequence"/>
</dbReference>
<dbReference type="EMBL" id="CAJHOE010000001">
    <property type="protein sequence ID" value="CAD7286947.1"/>
    <property type="molecule type" value="Genomic_DNA"/>
</dbReference>
<keyword evidence="3" id="KW-1003">Cell membrane</keyword>
<feature type="transmembrane region" description="Helical" evidence="7">
    <location>
        <begin position="237"/>
        <end position="259"/>
    </location>
</feature>
<protein>
    <submittedName>
        <fullName evidence="9">Nickel transport system permease protein NikC</fullName>
    </submittedName>
</protein>
<evidence type="ECO:0000256" key="1">
    <source>
        <dbReference type="ARBA" id="ARBA00004651"/>
    </source>
</evidence>
<name>A0ABM8Q2H0_9BACT</name>
<evidence type="ECO:0000256" key="5">
    <source>
        <dbReference type="ARBA" id="ARBA00022989"/>
    </source>
</evidence>
<comment type="subcellular location">
    <subcellularLocation>
        <location evidence="1 7">Cell membrane</location>
        <topology evidence="1 7">Multi-pass membrane protein</topology>
    </subcellularLocation>
</comment>
<keyword evidence="6 7" id="KW-0472">Membrane</keyword>
<dbReference type="InterPro" id="IPR035906">
    <property type="entry name" value="MetI-like_sf"/>
</dbReference>
<dbReference type="NCBIfam" id="NF007738">
    <property type="entry name" value="PRK10417.1"/>
    <property type="match status" value="1"/>
</dbReference>
<dbReference type="Gene3D" id="1.10.3720.10">
    <property type="entry name" value="MetI-like"/>
    <property type="match status" value="1"/>
</dbReference>
<feature type="domain" description="ABC transmembrane type-1" evidence="8">
    <location>
        <begin position="66"/>
        <end position="255"/>
    </location>
</feature>
<evidence type="ECO:0000259" key="8">
    <source>
        <dbReference type="PROSITE" id="PS50928"/>
    </source>
</evidence>
<keyword evidence="2 7" id="KW-0813">Transport</keyword>
<comment type="similarity">
    <text evidence="7">Belongs to the binding-protein-dependent transport system permease family.</text>
</comment>
<evidence type="ECO:0000256" key="6">
    <source>
        <dbReference type="ARBA" id="ARBA00023136"/>
    </source>
</evidence>
<evidence type="ECO:0000313" key="10">
    <source>
        <dbReference type="Proteomes" id="UP000789359"/>
    </source>
</evidence>
<evidence type="ECO:0000256" key="7">
    <source>
        <dbReference type="RuleBase" id="RU363032"/>
    </source>
</evidence>
<organism evidence="9 10">
    <name type="scientific">Campylobacter suis</name>
    <dbReference type="NCBI Taxonomy" id="2790657"/>
    <lineage>
        <taxon>Bacteria</taxon>
        <taxon>Pseudomonadati</taxon>
        <taxon>Campylobacterota</taxon>
        <taxon>Epsilonproteobacteria</taxon>
        <taxon>Campylobacterales</taxon>
        <taxon>Campylobacteraceae</taxon>
        <taxon>Campylobacter</taxon>
    </lineage>
</organism>
<dbReference type="InterPro" id="IPR050366">
    <property type="entry name" value="BP-dependent_transpt_permease"/>
</dbReference>
<gene>
    <name evidence="9" type="primary">nikC</name>
    <name evidence="9" type="ORF">LMG8286_00620</name>
</gene>
<dbReference type="InterPro" id="IPR000515">
    <property type="entry name" value="MetI-like"/>
</dbReference>
<dbReference type="PROSITE" id="PS50928">
    <property type="entry name" value="ABC_TM1"/>
    <property type="match status" value="1"/>
</dbReference>
<comment type="caution">
    <text evidence="9">The sequence shown here is derived from an EMBL/GenBank/DDBJ whole genome shotgun (WGS) entry which is preliminary data.</text>
</comment>
<evidence type="ECO:0000256" key="2">
    <source>
        <dbReference type="ARBA" id="ARBA00022448"/>
    </source>
</evidence>
<proteinExistence type="inferred from homology"/>
<keyword evidence="4 7" id="KW-0812">Transmembrane</keyword>
<feature type="transmembrane region" description="Helical" evidence="7">
    <location>
        <begin position="108"/>
        <end position="138"/>
    </location>
</feature>
<evidence type="ECO:0000256" key="4">
    <source>
        <dbReference type="ARBA" id="ARBA00022692"/>
    </source>
</evidence>
<reference evidence="9 10" key="1">
    <citation type="submission" date="2020-11" db="EMBL/GenBank/DDBJ databases">
        <authorList>
            <person name="Peeters C."/>
        </authorList>
    </citation>
    <scope>NUCLEOTIDE SEQUENCE [LARGE SCALE GENOMIC DNA]</scope>
    <source>
        <strain evidence="9 10">LMG 8286</strain>
    </source>
</reference>
<dbReference type="Pfam" id="PF00528">
    <property type="entry name" value="BPD_transp_1"/>
    <property type="match status" value="1"/>
</dbReference>
<dbReference type="RefSeq" id="WP_230056396.1">
    <property type="nucleotide sequence ID" value="NZ_CAJHOE010000001.1"/>
</dbReference>
<keyword evidence="10" id="KW-1185">Reference proteome</keyword>